<evidence type="ECO:0000256" key="1">
    <source>
        <dbReference type="SAM" id="Phobius"/>
    </source>
</evidence>
<keyword evidence="1" id="KW-0472">Membrane</keyword>
<feature type="transmembrane region" description="Helical" evidence="1">
    <location>
        <begin position="67"/>
        <end position="85"/>
    </location>
</feature>
<dbReference type="RefSeq" id="WP_211970888.1">
    <property type="nucleotide sequence ID" value="NZ_CBFHAM010000029.1"/>
</dbReference>
<proteinExistence type="predicted"/>
<keyword evidence="1" id="KW-1133">Transmembrane helix</keyword>
<evidence type="ECO:0008006" key="4">
    <source>
        <dbReference type="Google" id="ProtNLM"/>
    </source>
</evidence>
<protein>
    <recommendedName>
        <fullName evidence="4">2TM domain-containing protein</fullName>
    </recommendedName>
</protein>
<gene>
    <name evidence="2" type="ORF">KE626_00715</name>
</gene>
<evidence type="ECO:0000313" key="2">
    <source>
        <dbReference type="EMBL" id="MBS0025820.1"/>
    </source>
</evidence>
<reference evidence="2 3" key="1">
    <citation type="submission" date="2021-04" db="EMBL/GenBank/DDBJ databases">
        <title>Chitinophaga sp. nov., isolated from the rhizosphere soil.</title>
        <authorList>
            <person name="He S."/>
        </authorList>
    </citation>
    <scope>NUCLEOTIDE SEQUENCE [LARGE SCALE GENOMIC DNA]</scope>
    <source>
        <strain evidence="2 3">2R12</strain>
    </source>
</reference>
<organism evidence="2 3">
    <name type="scientific">Chitinophaga hostae</name>
    <dbReference type="NCBI Taxonomy" id="2831022"/>
    <lineage>
        <taxon>Bacteria</taxon>
        <taxon>Pseudomonadati</taxon>
        <taxon>Bacteroidota</taxon>
        <taxon>Chitinophagia</taxon>
        <taxon>Chitinophagales</taxon>
        <taxon>Chitinophagaceae</taxon>
        <taxon>Chitinophaga</taxon>
    </lineage>
</organism>
<keyword evidence="1" id="KW-0812">Transmembrane</keyword>
<evidence type="ECO:0000313" key="3">
    <source>
        <dbReference type="Proteomes" id="UP000676386"/>
    </source>
</evidence>
<feature type="transmembrane region" description="Helical" evidence="1">
    <location>
        <begin position="36"/>
        <end position="55"/>
    </location>
</feature>
<name>A0ABS5IS78_9BACT</name>
<dbReference type="Proteomes" id="UP000676386">
    <property type="component" value="Unassembled WGS sequence"/>
</dbReference>
<dbReference type="EMBL" id="JAGTXB010000001">
    <property type="protein sequence ID" value="MBS0025820.1"/>
    <property type="molecule type" value="Genomic_DNA"/>
</dbReference>
<comment type="caution">
    <text evidence="2">The sequence shown here is derived from an EMBL/GenBank/DDBJ whole genome shotgun (WGS) entry which is preliminary data.</text>
</comment>
<sequence length="95" mass="11432">MAEEPEITETPEEPKPDPNKLDYELFHFLIKIMRTMFIGFFWMMINVFLGLYLGFAVPEESTPGRMIFFYGWFGVSLCAYLYWIWRSWRKKMSAP</sequence>
<accession>A0ABS5IS78</accession>
<keyword evidence="3" id="KW-1185">Reference proteome</keyword>